<gene>
    <name evidence="5" type="ORF">BIW11_06439</name>
</gene>
<reference evidence="5 6" key="1">
    <citation type="journal article" date="2017" name="Gigascience">
        <title>Draft genome of the honey bee ectoparasitic mite, Tropilaelaps mercedesae, is shaped by the parasitic life history.</title>
        <authorList>
            <person name="Dong X."/>
            <person name="Armstrong S.D."/>
            <person name="Xia D."/>
            <person name="Makepeace B.L."/>
            <person name="Darby A.C."/>
            <person name="Kadowaki T."/>
        </authorList>
    </citation>
    <scope>NUCLEOTIDE SEQUENCE [LARGE SCALE GENOMIC DNA]</scope>
    <source>
        <strain evidence="5">Wuxi-XJTLU</strain>
    </source>
</reference>
<comment type="subcellular location">
    <subcellularLocation>
        <location evidence="2">Nucleus</location>
    </subcellularLocation>
</comment>
<dbReference type="GO" id="GO:0006355">
    <property type="term" value="P:regulation of DNA-templated transcription"/>
    <property type="evidence" value="ECO:0007669"/>
    <property type="project" value="InterPro"/>
</dbReference>
<evidence type="ECO:0000313" key="6">
    <source>
        <dbReference type="Proteomes" id="UP000192247"/>
    </source>
</evidence>
<proteinExistence type="predicted"/>
<dbReference type="InParanoid" id="A0A1V9XY97"/>
<evidence type="ECO:0000256" key="1">
    <source>
        <dbReference type="ARBA" id="ARBA00023242"/>
    </source>
</evidence>
<dbReference type="STRING" id="418985.A0A1V9XY97"/>
<dbReference type="GO" id="GO:0005634">
    <property type="term" value="C:nucleus"/>
    <property type="evidence" value="ECO:0007669"/>
    <property type="project" value="UniProtKB-SubCell"/>
</dbReference>
<keyword evidence="1 2" id="KW-0539">Nucleus</keyword>
<protein>
    <submittedName>
        <fullName evidence="5">YEATS domain-containing protein 4-like</fullName>
    </submittedName>
</protein>
<feature type="region of interest" description="Disordered" evidence="3">
    <location>
        <begin position="223"/>
        <end position="245"/>
    </location>
</feature>
<sequence length="424" mass="47445">MSNDIETTGCCLSGSNMSVKIVAMSHDGDMTPAPCNPSSHIPAGVPQILNLKRPIPSESVISTTPDEQCLPIVYGNEAQYVAKANHLPELPEGHTHRWTVYVRAYHAREADALGKIIRKVVFVLEPHYRNESVDRPPFIVSRTGWGEFAVKIRIYFHDVLATKPLVLSHDLRLVAYHTPDRNGRQSTDDWSYVPFVREEKYDEIVVFKPTPQQQTLFEGIGRQVTTESSGETQVDPADASQPGQHEPARVRILQAIMRAKKIIEERTVSVKTRLIANQESALRSQLRPTECPSIKRSDARKKRAGRPKKGIERIVESNKWQRCNSDEAKSYNECSGSMDALTNVEVKPLETDGAMANNEPNIALGRPVEEPSIDIGPQLIKCPRLDRHHQVIPEPYATQLLSNGPFPPLFENDNDVASARTITE</sequence>
<dbReference type="Proteomes" id="UP000192247">
    <property type="component" value="Unassembled WGS sequence"/>
</dbReference>
<name>A0A1V9XY97_9ACAR</name>
<dbReference type="InterPro" id="IPR055129">
    <property type="entry name" value="YEATS_dom"/>
</dbReference>
<dbReference type="AlphaFoldDB" id="A0A1V9XY97"/>
<evidence type="ECO:0000259" key="4">
    <source>
        <dbReference type="PROSITE" id="PS51037"/>
    </source>
</evidence>
<keyword evidence="6" id="KW-1185">Reference proteome</keyword>
<comment type="caution">
    <text evidence="5">The sequence shown here is derived from an EMBL/GenBank/DDBJ whole genome shotgun (WGS) entry which is preliminary data.</text>
</comment>
<dbReference type="OrthoDB" id="16041at2759"/>
<dbReference type="EMBL" id="MNPL01002284">
    <property type="protein sequence ID" value="OQR78393.1"/>
    <property type="molecule type" value="Genomic_DNA"/>
</dbReference>
<dbReference type="PROSITE" id="PS51037">
    <property type="entry name" value="YEATS"/>
    <property type="match status" value="1"/>
</dbReference>
<dbReference type="Gene3D" id="2.60.40.1970">
    <property type="entry name" value="YEATS domain"/>
    <property type="match status" value="1"/>
</dbReference>
<dbReference type="Pfam" id="PF03366">
    <property type="entry name" value="YEATS"/>
    <property type="match status" value="1"/>
</dbReference>
<accession>A0A1V9XY97</accession>
<feature type="domain" description="YEATS" evidence="4">
    <location>
        <begin position="62"/>
        <end position="220"/>
    </location>
</feature>
<evidence type="ECO:0000313" key="5">
    <source>
        <dbReference type="EMBL" id="OQR78393.1"/>
    </source>
</evidence>
<organism evidence="5 6">
    <name type="scientific">Tropilaelaps mercedesae</name>
    <dbReference type="NCBI Taxonomy" id="418985"/>
    <lineage>
        <taxon>Eukaryota</taxon>
        <taxon>Metazoa</taxon>
        <taxon>Ecdysozoa</taxon>
        <taxon>Arthropoda</taxon>
        <taxon>Chelicerata</taxon>
        <taxon>Arachnida</taxon>
        <taxon>Acari</taxon>
        <taxon>Parasitiformes</taxon>
        <taxon>Mesostigmata</taxon>
        <taxon>Gamasina</taxon>
        <taxon>Dermanyssoidea</taxon>
        <taxon>Laelapidae</taxon>
        <taxon>Tropilaelaps</taxon>
    </lineage>
</organism>
<dbReference type="PANTHER" id="PTHR23195">
    <property type="entry name" value="YEATS DOMAIN"/>
    <property type="match status" value="1"/>
</dbReference>
<evidence type="ECO:0000256" key="2">
    <source>
        <dbReference type="PROSITE-ProRule" id="PRU00376"/>
    </source>
</evidence>
<dbReference type="InterPro" id="IPR038704">
    <property type="entry name" value="YEAST_sf"/>
</dbReference>
<dbReference type="InterPro" id="IPR005033">
    <property type="entry name" value="YEATS"/>
</dbReference>
<feature type="compositionally biased region" description="Polar residues" evidence="3">
    <location>
        <begin position="223"/>
        <end position="232"/>
    </location>
</feature>
<evidence type="ECO:0000256" key="3">
    <source>
        <dbReference type="SAM" id="MobiDB-lite"/>
    </source>
</evidence>